<dbReference type="EMBL" id="JAIWYP010000002">
    <property type="protein sequence ID" value="KAH3866773.1"/>
    <property type="molecule type" value="Genomic_DNA"/>
</dbReference>
<comment type="caution">
    <text evidence="2">The sequence shown here is derived from an EMBL/GenBank/DDBJ whole genome shotgun (WGS) entry which is preliminary data.</text>
</comment>
<evidence type="ECO:0000256" key="1">
    <source>
        <dbReference type="SAM" id="MobiDB-lite"/>
    </source>
</evidence>
<organism evidence="2 3">
    <name type="scientific">Dreissena polymorpha</name>
    <name type="common">Zebra mussel</name>
    <name type="synonym">Mytilus polymorpha</name>
    <dbReference type="NCBI Taxonomy" id="45954"/>
    <lineage>
        <taxon>Eukaryota</taxon>
        <taxon>Metazoa</taxon>
        <taxon>Spiralia</taxon>
        <taxon>Lophotrochozoa</taxon>
        <taxon>Mollusca</taxon>
        <taxon>Bivalvia</taxon>
        <taxon>Autobranchia</taxon>
        <taxon>Heteroconchia</taxon>
        <taxon>Euheterodonta</taxon>
        <taxon>Imparidentia</taxon>
        <taxon>Neoheterodontei</taxon>
        <taxon>Myida</taxon>
        <taxon>Dreissenoidea</taxon>
        <taxon>Dreissenidae</taxon>
        <taxon>Dreissena</taxon>
    </lineage>
</organism>
<reference evidence="2" key="1">
    <citation type="journal article" date="2019" name="bioRxiv">
        <title>The Genome of the Zebra Mussel, Dreissena polymorpha: A Resource for Invasive Species Research.</title>
        <authorList>
            <person name="McCartney M.A."/>
            <person name="Auch B."/>
            <person name="Kono T."/>
            <person name="Mallez S."/>
            <person name="Zhang Y."/>
            <person name="Obille A."/>
            <person name="Becker A."/>
            <person name="Abrahante J.E."/>
            <person name="Garbe J."/>
            <person name="Badalamenti J.P."/>
            <person name="Herman A."/>
            <person name="Mangelson H."/>
            <person name="Liachko I."/>
            <person name="Sullivan S."/>
            <person name="Sone E.D."/>
            <person name="Koren S."/>
            <person name="Silverstein K.A.T."/>
            <person name="Beckman K.B."/>
            <person name="Gohl D.M."/>
        </authorList>
    </citation>
    <scope>NUCLEOTIDE SEQUENCE</scope>
    <source>
        <strain evidence="2">Duluth1</strain>
        <tissue evidence="2">Whole animal</tissue>
    </source>
</reference>
<protein>
    <submittedName>
        <fullName evidence="2">Uncharacterized protein</fullName>
    </submittedName>
</protein>
<reference evidence="2" key="2">
    <citation type="submission" date="2020-11" db="EMBL/GenBank/DDBJ databases">
        <authorList>
            <person name="McCartney M.A."/>
            <person name="Auch B."/>
            <person name="Kono T."/>
            <person name="Mallez S."/>
            <person name="Becker A."/>
            <person name="Gohl D.M."/>
            <person name="Silverstein K.A.T."/>
            <person name="Koren S."/>
            <person name="Bechman K.B."/>
            <person name="Herman A."/>
            <person name="Abrahante J.E."/>
            <person name="Garbe J."/>
        </authorList>
    </citation>
    <scope>NUCLEOTIDE SEQUENCE</scope>
    <source>
        <strain evidence="2">Duluth1</strain>
        <tissue evidence="2">Whole animal</tissue>
    </source>
</reference>
<gene>
    <name evidence="2" type="ORF">DPMN_029872</name>
</gene>
<evidence type="ECO:0000313" key="3">
    <source>
        <dbReference type="Proteomes" id="UP000828390"/>
    </source>
</evidence>
<dbReference type="AlphaFoldDB" id="A0A9D4RGM6"/>
<name>A0A9D4RGM6_DREPO</name>
<proteinExistence type="predicted"/>
<dbReference type="Proteomes" id="UP000828390">
    <property type="component" value="Unassembled WGS sequence"/>
</dbReference>
<keyword evidence="3" id="KW-1185">Reference proteome</keyword>
<evidence type="ECO:0000313" key="2">
    <source>
        <dbReference type="EMBL" id="KAH3866773.1"/>
    </source>
</evidence>
<feature type="region of interest" description="Disordered" evidence="1">
    <location>
        <begin position="148"/>
        <end position="186"/>
    </location>
</feature>
<sequence length="186" mass="20874">MGALIVLDKHRTVKHAILVHVQSTVDGVSGLHGDRAQSRAILVCSDVTDRVTTLTRVLAEIIALGIIGMIGYASSLGAQMEIGPHGSLGVLVQPRVLEVIAVDIECATTHTLQFWVTFVRVPPKTLTVAMEYLVETIIHTDIQTTRRSDIQTDRRLQDRQTDRHNRPRHTDDRRTDRQTDRTEDRQ</sequence>
<accession>A0A9D4RGM6</accession>